<protein>
    <submittedName>
        <fullName evidence="2">Glutathione S-transferase family protein</fullName>
    </submittedName>
</protein>
<dbReference type="Pfam" id="PF02798">
    <property type="entry name" value="GST_N"/>
    <property type="match status" value="1"/>
</dbReference>
<gene>
    <name evidence="2" type="ORF">R0135_10085</name>
</gene>
<evidence type="ECO:0000259" key="1">
    <source>
        <dbReference type="PROSITE" id="PS50404"/>
    </source>
</evidence>
<dbReference type="Proteomes" id="UP001626537">
    <property type="component" value="Chromosome"/>
</dbReference>
<name>A0ABZ0HZB4_9GAMM</name>
<dbReference type="Gene3D" id="1.20.1050.10">
    <property type="match status" value="1"/>
</dbReference>
<dbReference type="SUPFAM" id="SSF52833">
    <property type="entry name" value="Thioredoxin-like"/>
    <property type="match status" value="1"/>
</dbReference>
<dbReference type="PANTHER" id="PTHR44051">
    <property type="entry name" value="GLUTATHIONE S-TRANSFERASE-RELATED"/>
    <property type="match status" value="1"/>
</dbReference>
<organism evidence="2 3">
    <name type="scientific">Congregibacter variabilis</name>
    <dbReference type="NCBI Taxonomy" id="3081200"/>
    <lineage>
        <taxon>Bacteria</taxon>
        <taxon>Pseudomonadati</taxon>
        <taxon>Pseudomonadota</taxon>
        <taxon>Gammaproteobacteria</taxon>
        <taxon>Cellvibrionales</taxon>
        <taxon>Halieaceae</taxon>
        <taxon>Congregibacter</taxon>
    </lineage>
</organism>
<keyword evidence="3" id="KW-1185">Reference proteome</keyword>
<evidence type="ECO:0000313" key="3">
    <source>
        <dbReference type="Proteomes" id="UP001626537"/>
    </source>
</evidence>
<dbReference type="SFLD" id="SFLDS00019">
    <property type="entry name" value="Glutathione_Transferase_(cytos"/>
    <property type="match status" value="1"/>
</dbReference>
<proteinExistence type="predicted"/>
<accession>A0ABZ0HZB4</accession>
<dbReference type="InterPro" id="IPR040079">
    <property type="entry name" value="Glutathione_S-Trfase"/>
</dbReference>
<reference evidence="2 3" key="1">
    <citation type="submission" date="2023-10" db="EMBL/GenBank/DDBJ databases">
        <title>Two novel species belonging to the OM43/NOR5 clade.</title>
        <authorList>
            <person name="Park M."/>
        </authorList>
    </citation>
    <scope>NUCLEOTIDE SEQUENCE [LARGE SCALE GENOMIC DNA]</scope>
    <source>
        <strain evidence="2 3">IMCC43200</strain>
    </source>
</reference>
<dbReference type="RefSeq" id="WP_407346717.1">
    <property type="nucleotide sequence ID" value="NZ_CP136864.1"/>
</dbReference>
<dbReference type="EMBL" id="CP136864">
    <property type="protein sequence ID" value="WOJ92136.1"/>
    <property type="molecule type" value="Genomic_DNA"/>
</dbReference>
<dbReference type="Gene3D" id="3.40.30.10">
    <property type="entry name" value="Glutaredoxin"/>
    <property type="match status" value="1"/>
</dbReference>
<dbReference type="PANTHER" id="PTHR44051:SF21">
    <property type="entry name" value="GLUTATHIONE S-TRANSFERASE FAMILY PROTEIN"/>
    <property type="match status" value="1"/>
</dbReference>
<evidence type="ECO:0000313" key="2">
    <source>
        <dbReference type="EMBL" id="WOJ92136.1"/>
    </source>
</evidence>
<sequence>MDYKKLVLHHYPATRSVRARWMLLETIGTDFELRRVNLYGGAQYEPEFLALNPNHNVPALEIHWSDGNVQVLLESAAIVEWLADSFPEKGLAPPLDEPRSRAEYLRYLHFGATWMDMMLWQIRAHRHLLKSDEADPRTVERYENKFRNECEPQIADCLHQGDYILGNDFSAADVIIGYNVFWARGYGLCQDEVFGSYLSRLKARTAMQQALNDLADFAIEAPESAPDRAIFTG</sequence>
<dbReference type="CDD" id="cd03046">
    <property type="entry name" value="GST_N_GTT1_like"/>
    <property type="match status" value="1"/>
</dbReference>
<dbReference type="PROSITE" id="PS50404">
    <property type="entry name" value="GST_NTER"/>
    <property type="match status" value="1"/>
</dbReference>
<dbReference type="InterPro" id="IPR036249">
    <property type="entry name" value="Thioredoxin-like_sf"/>
</dbReference>
<dbReference type="InterPro" id="IPR036282">
    <property type="entry name" value="Glutathione-S-Trfase_C_sf"/>
</dbReference>
<dbReference type="InterPro" id="IPR004045">
    <property type="entry name" value="Glutathione_S-Trfase_N"/>
</dbReference>
<dbReference type="SUPFAM" id="SSF47616">
    <property type="entry name" value="GST C-terminal domain-like"/>
    <property type="match status" value="1"/>
</dbReference>
<dbReference type="SFLD" id="SFLDG00358">
    <property type="entry name" value="Main_(cytGST)"/>
    <property type="match status" value="1"/>
</dbReference>
<feature type="domain" description="GST N-terminal" evidence="1">
    <location>
        <begin position="4"/>
        <end position="90"/>
    </location>
</feature>